<accession>A0A2H0XBW9</accession>
<feature type="coiled-coil region" evidence="1">
    <location>
        <begin position="14"/>
        <end position="69"/>
    </location>
</feature>
<evidence type="ECO:0000256" key="1">
    <source>
        <dbReference type="SAM" id="Coils"/>
    </source>
</evidence>
<protein>
    <submittedName>
        <fullName evidence="2">Uncharacterized protein</fullName>
    </submittedName>
</protein>
<sequence length="193" mass="22180">MKMLPKKLTMKYLYDTVMEAVQELDKERRETEIEKKALEIVRKDTEDSLKNLKKEHGDLANNIADTAEDAFYYNLEETRTLGQIKFDEVLRNVRDYNGKEYGVMLKNGKSDAVVEVKHKVHIKDIDDMLERVIPNFRKGFPQTEGKQVYGAIAGMSFPPDFKQKAEEAGLFVLTQNGKNIKVGNSRGFKPKAF</sequence>
<keyword evidence="1" id="KW-0175">Coiled coil</keyword>
<reference evidence="3" key="1">
    <citation type="submission" date="2017-09" db="EMBL/GenBank/DDBJ databases">
        <title>Depth-based differentiation of microbial function through sediment-hosted aquifers and enrichment of novel symbionts in the deep terrestrial subsurface.</title>
        <authorList>
            <person name="Probst A.J."/>
            <person name="Ladd B."/>
            <person name="Jarett J.K."/>
            <person name="Geller-Mcgrath D.E."/>
            <person name="Sieber C.M.K."/>
            <person name="Emerson J.B."/>
            <person name="Anantharaman K."/>
            <person name="Thomas B.C."/>
            <person name="Malmstrom R."/>
            <person name="Stieglmeier M."/>
            <person name="Klingl A."/>
            <person name="Woyke T."/>
            <person name="Ryan C.M."/>
            <person name="Banfield J.F."/>
        </authorList>
    </citation>
    <scope>NUCLEOTIDE SEQUENCE [LARGE SCALE GENOMIC DNA]</scope>
</reference>
<evidence type="ECO:0000313" key="2">
    <source>
        <dbReference type="EMBL" id="PIS22402.1"/>
    </source>
</evidence>
<dbReference type="PANTHER" id="PTHR38753">
    <property type="entry name" value="SLR1441 PROTEIN"/>
    <property type="match status" value="1"/>
</dbReference>
<dbReference type="PANTHER" id="PTHR38753:SF1">
    <property type="entry name" value="SLR1441 PROTEIN"/>
    <property type="match status" value="1"/>
</dbReference>
<gene>
    <name evidence="2" type="ORF">COT50_02260</name>
</gene>
<comment type="caution">
    <text evidence="2">The sequence shown here is derived from an EMBL/GenBank/DDBJ whole genome shotgun (WGS) entry which is preliminary data.</text>
</comment>
<dbReference type="EMBL" id="PEYU01000048">
    <property type="protein sequence ID" value="PIS22402.1"/>
    <property type="molecule type" value="Genomic_DNA"/>
</dbReference>
<dbReference type="Proteomes" id="UP000231252">
    <property type="component" value="Unassembled WGS sequence"/>
</dbReference>
<evidence type="ECO:0000313" key="3">
    <source>
        <dbReference type="Proteomes" id="UP000231252"/>
    </source>
</evidence>
<dbReference type="AlphaFoldDB" id="A0A2H0XBW9"/>
<organism evidence="2 3">
    <name type="scientific">candidate division WWE3 bacterium CG08_land_8_20_14_0_20_41_10</name>
    <dbReference type="NCBI Taxonomy" id="1975085"/>
    <lineage>
        <taxon>Bacteria</taxon>
        <taxon>Katanobacteria</taxon>
    </lineage>
</organism>
<name>A0A2H0XBW9_UNCKA</name>
<proteinExistence type="predicted"/>